<dbReference type="InterPro" id="IPR013766">
    <property type="entry name" value="Thioredoxin_domain"/>
</dbReference>
<dbReference type="RefSeq" id="WP_307337403.1">
    <property type="nucleotide sequence ID" value="NZ_JAUSUD010000002.1"/>
</dbReference>
<accession>A0ABT9ZBB2</accession>
<evidence type="ECO:0000313" key="4">
    <source>
        <dbReference type="Proteomes" id="UP001234495"/>
    </source>
</evidence>
<dbReference type="PANTHER" id="PTHR42852:SF12">
    <property type="entry name" value="THIOL-DISULFIDE OXIDOREDUCTASE YKUV"/>
    <property type="match status" value="1"/>
</dbReference>
<sequence length="150" mass="17510">MKLREMMPELTGATEWLNKEVTREQLIGEMPTFIHYWSVSCHLCKKAMPQVNQIRDTYKDQLNTVAVHMPRTEEDSILDNIRKVALEHNIVQPIFVDGKSQLSNAFENKYVPAYYVFDKEGKLRHFQAGGSNLRMIEKRIIRVLAESERS</sequence>
<dbReference type="InterPro" id="IPR000866">
    <property type="entry name" value="AhpC/TSA"/>
</dbReference>
<name>A0ABT9ZBB2_9BACI</name>
<evidence type="ECO:0000313" key="3">
    <source>
        <dbReference type="EMBL" id="MDQ0229546.1"/>
    </source>
</evidence>
<dbReference type="PANTHER" id="PTHR42852">
    <property type="entry name" value="THIOL:DISULFIDE INTERCHANGE PROTEIN DSBE"/>
    <property type="match status" value="1"/>
</dbReference>
<dbReference type="Gene3D" id="3.40.30.10">
    <property type="entry name" value="Glutaredoxin"/>
    <property type="match status" value="1"/>
</dbReference>
<dbReference type="InterPro" id="IPR050553">
    <property type="entry name" value="Thioredoxin_ResA/DsbE_sf"/>
</dbReference>
<dbReference type="EMBL" id="JAUSUD010000002">
    <property type="protein sequence ID" value="MDQ0229546.1"/>
    <property type="molecule type" value="Genomic_DNA"/>
</dbReference>
<dbReference type="GO" id="GO:0016853">
    <property type="term" value="F:isomerase activity"/>
    <property type="evidence" value="ECO:0007669"/>
    <property type="project" value="UniProtKB-KW"/>
</dbReference>
<gene>
    <name evidence="3" type="ORF">J2S19_000797</name>
</gene>
<evidence type="ECO:0000259" key="2">
    <source>
        <dbReference type="PROSITE" id="PS51352"/>
    </source>
</evidence>
<keyword evidence="3" id="KW-0413">Isomerase</keyword>
<dbReference type="Pfam" id="PF00578">
    <property type="entry name" value="AhpC-TSA"/>
    <property type="match status" value="1"/>
</dbReference>
<organism evidence="3 4">
    <name type="scientific">Metabacillus malikii</name>
    <dbReference type="NCBI Taxonomy" id="1504265"/>
    <lineage>
        <taxon>Bacteria</taxon>
        <taxon>Bacillati</taxon>
        <taxon>Bacillota</taxon>
        <taxon>Bacilli</taxon>
        <taxon>Bacillales</taxon>
        <taxon>Bacillaceae</taxon>
        <taxon>Metabacillus</taxon>
    </lineage>
</organism>
<keyword evidence="1" id="KW-1015">Disulfide bond</keyword>
<feature type="domain" description="Thioredoxin" evidence="2">
    <location>
        <begin position="1"/>
        <end position="146"/>
    </location>
</feature>
<dbReference type="InterPro" id="IPR036249">
    <property type="entry name" value="Thioredoxin-like_sf"/>
</dbReference>
<dbReference type="SUPFAM" id="SSF52833">
    <property type="entry name" value="Thioredoxin-like"/>
    <property type="match status" value="1"/>
</dbReference>
<dbReference type="Proteomes" id="UP001234495">
    <property type="component" value="Unassembled WGS sequence"/>
</dbReference>
<protein>
    <submittedName>
        <fullName evidence="3">Thiol-disulfide isomerase/thioredoxin</fullName>
    </submittedName>
</protein>
<reference evidence="3 4" key="1">
    <citation type="submission" date="2023-07" db="EMBL/GenBank/DDBJ databases">
        <title>Genomic Encyclopedia of Type Strains, Phase IV (KMG-IV): sequencing the most valuable type-strain genomes for metagenomic binning, comparative biology and taxonomic classification.</title>
        <authorList>
            <person name="Goeker M."/>
        </authorList>
    </citation>
    <scope>NUCLEOTIDE SEQUENCE [LARGE SCALE GENOMIC DNA]</scope>
    <source>
        <strain evidence="3 4">DSM 29005</strain>
    </source>
</reference>
<dbReference type="PROSITE" id="PS51352">
    <property type="entry name" value="THIOREDOXIN_2"/>
    <property type="match status" value="1"/>
</dbReference>
<keyword evidence="4" id="KW-1185">Reference proteome</keyword>
<evidence type="ECO:0000256" key="1">
    <source>
        <dbReference type="ARBA" id="ARBA00023157"/>
    </source>
</evidence>
<comment type="caution">
    <text evidence="3">The sequence shown here is derived from an EMBL/GenBank/DDBJ whole genome shotgun (WGS) entry which is preliminary data.</text>
</comment>
<proteinExistence type="predicted"/>